<keyword evidence="2" id="KW-1185">Reference proteome</keyword>
<dbReference type="PANTHER" id="PTHR33975">
    <property type="entry name" value="MYELIN-ASSOCIATED OLIGODENDROCYTE BASIC PROTEIN"/>
    <property type="match status" value="1"/>
</dbReference>
<dbReference type="PANTHER" id="PTHR33975:SF2">
    <property type="entry name" value="MYELIN-ASSOCIATED OLIGODENDROCYTE BASIC PROTEIN"/>
    <property type="match status" value="1"/>
</dbReference>
<proteinExistence type="predicted"/>
<protein>
    <submittedName>
        <fullName evidence="1">Uncharacterized protein</fullName>
    </submittedName>
</protein>
<comment type="caution">
    <text evidence="1">The sequence shown here is derived from an EMBL/GenBank/DDBJ whole genome shotgun (WGS) entry which is preliminary data.</text>
</comment>
<sequence length="268" mass="29292">MVKHDLETTTMPTTIKKLTTFFACATAANAFTPKPLTNPIRSESSKTALNIFGEAFEKAFEEEGPLGKGITVGKIQIALSLSGPERTSKDSILSLLENSARNSEDTLGYDDDYEDGYGDSHLSQMCHKTCLALMRKSDDWIGACSESKWFKGEDGAKAESLFNQWADREAAKFEKEYIPDESSSSTESSPTIAVISLILEIQGDSTNFSRAGFSISETKEVLASIASDCRVEGGDCLNAVEVFWTPSDLGEVLTERDTVLDFPELISF</sequence>
<dbReference type="Pfam" id="PF07466">
    <property type="entry name" value="DUF1517"/>
    <property type="match status" value="1"/>
</dbReference>
<organism evidence="1 2">
    <name type="scientific">Cyclotella cryptica</name>
    <dbReference type="NCBI Taxonomy" id="29204"/>
    <lineage>
        <taxon>Eukaryota</taxon>
        <taxon>Sar</taxon>
        <taxon>Stramenopiles</taxon>
        <taxon>Ochrophyta</taxon>
        <taxon>Bacillariophyta</taxon>
        <taxon>Coscinodiscophyceae</taxon>
        <taxon>Thalassiosirophycidae</taxon>
        <taxon>Stephanodiscales</taxon>
        <taxon>Stephanodiscaceae</taxon>
        <taxon>Cyclotella</taxon>
    </lineage>
</organism>
<accession>A0ABD3R098</accession>
<reference evidence="1 2" key="1">
    <citation type="journal article" date="2020" name="G3 (Bethesda)">
        <title>Improved Reference Genome for Cyclotella cryptica CCMP332, a Model for Cell Wall Morphogenesis, Salinity Adaptation, and Lipid Production in Diatoms (Bacillariophyta).</title>
        <authorList>
            <person name="Roberts W.R."/>
            <person name="Downey K.M."/>
            <person name="Ruck E.C."/>
            <person name="Traller J.C."/>
            <person name="Alverson A.J."/>
        </authorList>
    </citation>
    <scope>NUCLEOTIDE SEQUENCE [LARGE SCALE GENOMIC DNA]</scope>
    <source>
        <strain evidence="1 2">CCMP332</strain>
    </source>
</reference>
<dbReference type="Proteomes" id="UP001516023">
    <property type="component" value="Unassembled WGS sequence"/>
</dbReference>
<gene>
    <name evidence="1" type="ORF">HJC23_007854</name>
</gene>
<dbReference type="AlphaFoldDB" id="A0ABD3R098"/>
<dbReference type="EMBL" id="JABMIG020000001">
    <property type="protein sequence ID" value="KAL3805893.1"/>
    <property type="molecule type" value="Genomic_DNA"/>
</dbReference>
<dbReference type="InterPro" id="IPR010903">
    <property type="entry name" value="DUF1517"/>
</dbReference>
<evidence type="ECO:0000313" key="2">
    <source>
        <dbReference type="Proteomes" id="UP001516023"/>
    </source>
</evidence>
<dbReference type="InterPro" id="IPR053023">
    <property type="entry name" value="FLAP_modulator"/>
</dbReference>
<evidence type="ECO:0000313" key="1">
    <source>
        <dbReference type="EMBL" id="KAL3805893.1"/>
    </source>
</evidence>
<name>A0ABD3R098_9STRA</name>